<reference evidence="2" key="1">
    <citation type="submission" date="2021-06" db="EMBL/GenBank/DDBJ databases">
        <authorList>
            <person name="Kallberg Y."/>
            <person name="Tangrot J."/>
            <person name="Rosling A."/>
        </authorList>
    </citation>
    <scope>NUCLEOTIDE SEQUENCE</scope>
    <source>
        <strain evidence="2">IN212</strain>
    </source>
</reference>
<feature type="non-terminal residue" evidence="2">
    <location>
        <position position="137"/>
    </location>
</feature>
<proteinExistence type="predicted"/>
<feature type="chain" id="PRO_5040407339" evidence="1">
    <location>
        <begin position="22"/>
        <end position="137"/>
    </location>
</feature>
<dbReference type="Proteomes" id="UP000789396">
    <property type="component" value="Unassembled WGS sequence"/>
</dbReference>
<name>A0A9N9JYN7_9GLOM</name>
<dbReference type="EMBL" id="CAJVPZ010070511">
    <property type="protein sequence ID" value="CAG8799856.1"/>
    <property type="molecule type" value="Genomic_DNA"/>
</dbReference>
<evidence type="ECO:0000313" key="3">
    <source>
        <dbReference type="Proteomes" id="UP000789396"/>
    </source>
</evidence>
<protein>
    <submittedName>
        <fullName evidence="2">2904_t:CDS:1</fullName>
    </submittedName>
</protein>
<organism evidence="2 3">
    <name type="scientific">Racocetra fulgida</name>
    <dbReference type="NCBI Taxonomy" id="60492"/>
    <lineage>
        <taxon>Eukaryota</taxon>
        <taxon>Fungi</taxon>
        <taxon>Fungi incertae sedis</taxon>
        <taxon>Mucoromycota</taxon>
        <taxon>Glomeromycotina</taxon>
        <taxon>Glomeromycetes</taxon>
        <taxon>Diversisporales</taxon>
        <taxon>Gigasporaceae</taxon>
        <taxon>Racocetra</taxon>
    </lineage>
</organism>
<feature type="non-terminal residue" evidence="2">
    <location>
        <position position="1"/>
    </location>
</feature>
<evidence type="ECO:0000313" key="2">
    <source>
        <dbReference type="EMBL" id="CAG8799856.1"/>
    </source>
</evidence>
<feature type="signal peptide" evidence="1">
    <location>
        <begin position="1"/>
        <end position="21"/>
    </location>
</feature>
<sequence>VAVILLNSWVLFLIPPQINLCNQLRITNPKEPFIMLRYKKDKFPINYLMQWSSETLSDLEESNFVLIGKPSGDQISDFMTYMGASETSIHDPQIYQKSFKRTPSPEVINYMDLRYRIGIKFYLIEEPGLIPSEILVS</sequence>
<dbReference type="OrthoDB" id="2360259at2759"/>
<keyword evidence="3" id="KW-1185">Reference proteome</keyword>
<evidence type="ECO:0000256" key="1">
    <source>
        <dbReference type="SAM" id="SignalP"/>
    </source>
</evidence>
<dbReference type="AlphaFoldDB" id="A0A9N9JYN7"/>
<gene>
    <name evidence="2" type="ORF">RFULGI_LOCUS17616</name>
</gene>
<comment type="caution">
    <text evidence="2">The sequence shown here is derived from an EMBL/GenBank/DDBJ whole genome shotgun (WGS) entry which is preliminary data.</text>
</comment>
<accession>A0A9N9JYN7</accession>
<keyword evidence="1" id="KW-0732">Signal</keyword>